<name>A0AAD7LAL0_QUISA</name>
<evidence type="ECO:0000313" key="1">
    <source>
        <dbReference type="EMBL" id="KAJ7953785.1"/>
    </source>
</evidence>
<dbReference type="EMBL" id="JARAOO010000010">
    <property type="protein sequence ID" value="KAJ7953785.1"/>
    <property type="molecule type" value="Genomic_DNA"/>
</dbReference>
<comment type="caution">
    <text evidence="1">The sequence shown here is derived from an EMBL/GenBank/DDBJ whole genome shotgun (WGS) entry which is preliminary data.</text>
</comment>
<dbReference type="Proteomes" id="UP001163823">
    <property type="component" value="Chromosome 10"/>
</dbReference>
<dbReference type="KEGG" id="qsa:O6P43_025440"/>
<accession>A0AAD7LAL0</accession>
<dbReference type="AlphaFoldDB" id="A0AAD7LAL0"/>
<reference evidence="1" key="1">
    <citation type="journal article" date="2023" name="Science">
        <title>Elucidation of the pathway for biosynthesis of saponin adjuvants from the soapbark tree.</title>
        <authorList>
            <person name="Reed J."/>
            <person name="Orme A."/>
            <person name="El-Demerdash A."/>
            <person name="Owen C."/>
            <person name="Martin L.B.B."/>
            <person name="Misra R.C."/>
            <person name="Kikuchi S."/>
            <person name="Rejzek M."/>
            <person name="Martin A.C."/>
            <person name="Harkess A."/>
            <person name="Leebens-Mack J."/>
            <person name="Louveau T."/>
            <person name="Stephenson M.J."/>
            <person name="Osbourn A."/>
        </authorList>
    </citation>
    <scope>NUCLEOTIDE SEQUENCE</scope>
    <source>
        <strain evidence="1">S10</strain>
    </source>
</reference>
<proteinExistence type="predicted"/>
<evidence type="ECO:0000313" key="2">
    <source>
        <dbReference type="Proteomes" id="UP001163823"/>
    </source>
</evidence>
<gene>
    <name evidence="1" type="ORF">O6P43_025440</name>
</gene>
<sequence>MRNWKKSRSDNGVSHSQRSVLKARDLILPSQHVSLTVLTGYRFNNGDQPGEPFELLNYKLKYDLREIRP</sequence>
<protein>
    <submittedName>
        <fullName evidence="1">Uncharacterized protein</fullName>
    </submittedName>
</protein>
<organism evidence="1 2">
    <name type="scientific">Quillaja saponaria</name>
    <name type="common">Soap bark tree</name>
    <dbReference type="NCBI Taxonomy" id="32244"/>
    <lineage>
        <taxon>Eukaryota</taxon>
        <taxon>Viridiplantae</taxon>
        <taxon>Streptophyta</taxon>
        <taxon>Embryophyta</taxon>
        <taxon>Tracheophyta</taxon>
        <taxon>Spermatophyta</taxon>
        <taxon>Magnoliopsida</taxon>
        <taxon>eudicotyledons</taxon>
        <taxon>Gunneridae</taxon>
        <taxon>Pentapetalae</taxon>
        <taxon>rosids</taxon>
        <taxon>fabids</taxon>
        <taxon>Fabales</taxon>
        <taxon>Quillajaceae</taxon>
        <taxon>Quillaja</taxon>
    </lineage>
</organism>
<keyword evidence="2" id="KW-1185">Reference proteome</keyword>